<proteinExistence type="predicted"/>
<sequence>MSARHHLREPRDTKPSGSVLGVVFGKAWRIVFGSLIVAAALAAFVVNVVGSEHEAPRAADQNVSQEGTLIAVSSGSVTARGRDGIIRTYLVTPQTAVITRAGSQFAVNDEVDIIGTIQNGTVLATAVAHRDLGHGDGPPMDYVAGQPVSGALDSD</sequence>
<dbReference type="Proteomes" id="UP001229081">
    <property type="component" value="Unassembled WGS sequence"/>
</dbReference>
<evidence type="ECO:0000313" key="2">
    <source>
        <dbReference type="EMBL" id="GFG82461.1"/>
    </source>
</evidence>
<evidence type="ECO:0008006" key="6">
    <source>
        <dbReference type="Google" id="ProtNLM"/>
    </source>
</evidence>
<keyword evidence="1" id="KW-1133">Transmembrane helix</keyword>
<organism evidence="3 5">
    <name type="scientific">Mycobacterium paragordonae</name>
    <dbReference type="NCBI Taxonomy" id="1389713"/>
    <lineage>
        <taxon>Bacteria</taxon>
        <taxon>Bacillati</taxon>
        <taxon>Actinomycetota</taxon>
        <taxon>Actinomycetes</taxon>
        <taxon>Mycobacteriales</taxon>
        <taxon>Mycobacteriaceae</taxon>
        <taxon>Mycobacterium</taxon>
    </lineage>
</organism>
<accession>A0AAJ1S5I1</accession>
<dbReference type="KEGG" id="mpag:C0J29_00830"/>
<comment type="caution">
    <text evidence="3">The sequence shown here is derived from an EMBL/GenBank/DDBJ whole genome shotgun (WGS) entry which is preliminary data.</text>
</comment>
<keyword evidence="4" id="KW-1185">Reference proteome</keyword>
<keyword evidence="1" id="KW-0472">Membrane</keyword>
<name>A0AAJ1S5I1_9MYCO</name>
<keyword evidence="1" id="KW-0812">Transmembrane</keyword>
<evidence type="ECO:0000313" key="5">
    <source>
        <dbReference type="Proteomes" id="UP001229081"/>
    </source>
</evidence>
<dbReference type="EMBL" id="JAUFSA010000001">
    <property type="protein sequence ID" value="MDP7737831.1"/>
    <property type="molecule type" value="Genomic_DNA"/>
</dbReference>
<dbReference type="Proteomes" id="UP000465240">
    <property type="component" value="Unassembled WGS sequence"/>
</dbReference>
<reference evidence="3" key="3">
    <citation type="submission" date="2023-06" db="EMBL/GenBank/DDBJ databases">
        <title>Identification of two novel mycobacterium reveal diversities and complexities of Mycobacterium gordonae clade.</title>
        <authorList>
            <person name="Matsumoto Y."/>
            <person name="Nakamura S."/>
            <person name="Motooka D."/>
            <person name="Fukushima K."/>
        </authorList>
    </citation>
    <scope>NUCLEOTIDE SEQUENCE</scope>
    <source>
        <strain evidence="3">TY812</strain>
    </source>
</reference>
<protein>
    <recommendedName>
        <fullName evidence="6">DUF5666 domain-containing protein</fullName>
    </recommendedName>
</protein>
<dbReference type="RefSeq" id="WP_120791234.1">
    <property type="nucleotide sequence ID" value="NZ_BLKX01000001.1"/>
</dbReference>
<evidence type="ECO:0000313" key="3">
    <source>
        <dbReference type="EMBL" id="MDP7737831.1"/>
    </source>
</evidence>
<reference evidence="2" key="2">
    <citation type="submission" date="2020-02" db="EMBL/GenBank/DDBJ databases">
        <authorList>
            <person name="Matsumoto Y."/>
            <person name="Kinjo T."/>
            <person name="Motooka D."/>
            <person name="Nabeya D."/>
            <person name="Jung N."/>
            <person name="Uechi K."/>
            <person name="Horii T."/>
            <person name="Iida T."/>
            <person name="Fujita J."/>
            <person name="Nakamura S."/>
        </authorList>
    </citation>
    <scope>NUCLEOTIDE SEQUENCE</scope>
    <source>
        <strain evidence="2">JCM 18565</strain>
    </source>
</reference>
<dbReference type="AlphaFoldDB" id="A0AAJ1S5I1"/>
<evidence type="ECO:0000256" key="1">
    <source>
        <dbReference type="SAM" id="Phobius"/>
    </source>
</evidence>
<evidence type="ECO:0000313" key="4">
    <source>
        <dbReference type="Proteomes" id="UP000465240"/>
    </source>
</evidence>
<dbReference type="EMBL" id="BLKX01000001">
    <property type="protein sequence ID" value="GFG82461.1"/>
    <property type="molecule type" value="Genomic_DNA"/>
</dbReference>
<gene>
    <name evidence="2" type="ORF">MPRG_57370</name>
    <name evidence="3" type="ORF">QXL92_24095</name>
</gene>
<reference evidence="2 4" key="1">
    <citation type="journal article" date="2019" name="Emerg. Microbes Infect.">
        <title>Comprehensive subspecies identification of 175 nontuberculous mycobacteria species based on 7547 genomic profiles.</title>
        <authorList>
            <person name="Matsumoto Y."/>
            <person name="Kinjo T."/>
            <person name="Motooka D."/>
            <person name="Nabeya D."/>
            <person name="Jung N."/>
            <person name="Uechi K."/>
            <person name="Horii T."/>
            <person name="Iida T."/>
            <person name="Fujita J."/>
            <person name="Nakamura S."/>
        </authorList>
    </citation>
    <scope>NUCLEOTIDE SEQUENCE [LARGE SCALE GENOMIC DNA]</scope>
    <source>
        <strain evidence="2 4">JCM 18565</strain>
    </source>
</reference>
<feature type="transmembrane region" description="Helical" evidence="1">
    <location>
        <begin position="27"/>
        <end position="49"/>
    </location>
</feature>